<dbReference type="Proteomes" id="UP000190460">
    <property type="component" value="Unassembled WGS sequence"/>
</dbReference>
<dbReference type="RefSeq" id="WP_159448675.1">
    <property type="nucleotide sequence ID" value="NZ_FUYB01000025.1"/>
</dbReference>
<keyword evidence="5" id="KW-1185">Reference proteome</keyword>
<dbReference type="PRINTS" id="PR00455">
    <property type="entry name" value="HTHTETR"/>
</dbReference>
<protein>
    <submittedName>
        <fullName evidence="4">Transcriptional regulator, TetR family</fullName>
    </submittedName>
</protein>
<reference evidence="4 5" key="1">
    <citation type="submission" date="2017-02" db="EMBL/GenBank/DDBJ databases">
        <authorList>
            <person name="Peterson S.W."/>
        </authorList>
    </citation>
    <scope>NUCLEOTIDE SEQUENCE [LARGE SCALE GENOMIC DNA]</scope>
    <source>
        <strain evidence="4 5">ATCC 49788</strain>
    </source>
</reference>
<dbReference type="AlphaFoldDB" id="A0A1T4XXV2"/>
<organism evidence="4 5">
    <name type="scientific">Thiothrix eikelboomii</name>
    <dbReference type="NCBI Taxonomy" id="92487"/>
    <lineage>
        <taxon>Bacteria</taxon>
        <taxon>Pseudomonadati</taxon>
        <taxon>Pseudomonadota</taxon>
        <taxon>Gammaproteobacteria</taxon>
        <taxon>Thiotrichales</taxon>
        <taxon>Thiotrichaceae</taxon>
        <taxon>Thiothrix</taxon>
    </lineage>
</organism>
<dbReference type="InterPro" id="IPR050624">
    <property type="entry name" value="HTH-type_Tx_Regulator"/>
</dbReference>
<feature type="domain" description="HTH tetR-type" evidence="3">
    <location>
        <begin position="8"/>
        <end position="68"/>
    </location>
</feature>
<dbReference type="PANTHER" id="PTHR43479">
    <property type="entry name" value="ACREF/ENVCD OPERON REPRESSOR-RELATED"/>
    <property type="match status" value="1"/>
</dbReference>
<dbReference type="SUPFAM" id="SSF46689">
    <property type="entry name" value="Homeodomain-like"/>
    <property type="match status" value="1"/>
</dbReference>
<evidence type="ECO:0000256" key="2">
    <source>
        <dbReference type="PROSITE-ProRule" id="PRU00335"/>
    </source>
</evidence>
<dbReference type="Gene3D" id="1.10.357.10">
    <property type="entry name" value="Tetracycline Repressor, domain 2"/>
    <property type="match status" value="1"/>
</dbReference>
<keyword evidence="1 2" id="KW-0238">DNA-binding</keyword>
<proteinExistence type="predicted"/>
<name>A0A1T4XXV2_9GAMM</name>
<evidence type="ECO:0000313" key="5">
    <source>
        <dbReference type="Proteomes" id="UP000190460"/>
    </source>
</evidence>
<evidence type="ECO:0000313" key="4">
    <source>
        <dbReference type="EMBL" id="SKA93875.1"/>
    </source>
</evidence>
<dbReference type="Pfam" id="PF00440">
    <property type="entry name" value="TetR_N"/>
    <property type="match status" value="1"/>
</dbReference>
<dbReference type="InterPro" id="IPR009057">
    <property type="entry name" value="Homeodomain-like_sf"/>
</dbReference>
<dbReference type="GO" id="GO:0003677">
    <property type="term" value="F:DNA binding"/>
    <property type="evidence" value="ECO:0007669"/>
    <property type="project" value="UniProtKB-UniRule"/>
</dbReference>
<sequence>MSDENRASLERQDWIKAAYTVLTQEGVERVRVLTLAEKLGITRGSFYWHFKSRNELLQALIEVWQQKNTGELLAACASSQDFTDRMLAIADCWTNENLFDPALDAAMRNWGHHDANICQLVHEEDQKRLNAFQTMFKEHGCQHTEAMIRARVFYFTQVGYYALELGEALPARLKLYRDYFWVFTGEQIDETRFQQYLAKTLPKNSE</sequence>
<evidence type="ECO:0000259" key="3">
    <source>
        <dbReference type="PROSITE" id="PS50977"/>
    </source>
</evidence>
<gene>
    <name evidence="4" type="ORF">SAMN02745130_03588</name>
</gene>
<evidence type="ECO:0000256" key="1">
    <source>
        <dbReference type="ARBA" id="ARBA00023125"/>
    </source>
</evidence>
<dbReference type="PANTHER" id="PTHR43479:SF11">
    <property type="entry name" value="ACREF_ENVCD OPERON REPRESSOR-RELATED"/>
    <property type="match status" value="1"/>
</dbReference>
<dbReference type="STRING" id="92487.SAMN02745130_03588"/>
<dbReference type="EMBL" id="FUYB01000025">
    <property type="protein sequence ID" value="SKA93875.1"/>
    <property type="molecule type" value="Genomic_DNA"/>
</dbReference>
<dbReference type="InterPro" id="IPR001647">
    <property type="entry name" value="HTH_TetR"/>
</dbReference>
<accession>A0A1T4XXV2</accession>
<feature type="DNA-binding region" description="H-T-H motif" evidence="2">
    <location>
        <begin position="31"/>
        <end position="50"/>
    </location>
</feature>
<dbReference type="PROSITE" id="PS50977">
    <property type="entry name" value="HTH_TETR_2"/>
    <property type="match status" value="1"/>
</dbReference>
<dbReference type="OrthoDB" id="5293556at2"/>